<feature type="region of interest" description="Disordered" evidence="1">
    <location>
        <begin position="16"/>
        <end position="87"/>
    </location>
</feature>
<protein>
    <submittedName>
        <fullName evidence="2">Uncharacterized protein</fullName>
    </submittedName>
</protein>
<evidence type="ECO:0000313" key="2">
    <source>
        <dbReference type="EMBL" id="KAF2709411.1"/>
    </source>
</evidence>
<evidence type="ECO:0000256" key="1">
    <source>
        <dbReference type="SAM" id="MobiDB-lite"/>
    </source>
</evidence>
<gene>
    <name evidence="2" type="ORF">K504DRAFT_273794</name>
</gene>
<reference evidence="2" key="1">
    <citation type="journal article" date="2020" name="Stud. Mycol.">
        <title>101 Dothideomycetes genomes: a test case for predicting lifestyles and emergence of pathogens.</title>
        <authorList>
            <person name="Haridas S."/>
            <person name="Albert R."/>
            <person name="Binder M."/>
            <person name="Bloem J."/>
            <person name="Labutti K."/>
            <person name="Salamov A."/>
            <person name="Andreopoulos B."/>
            <person name="Baker S."/>
            <person name="Barry K."/>
            <person name="Bills G."/>
            <person name="Bluhm B."/>
            <person name="Cannon C."/>
            <person name="Castanera R."/>
            <person name="Culley D."/>
            <person name="Daum C."/>
            <person name="Ezra D."/>
            <person name="Gonzalez J."/>
            <person name="Henrissat B."/>
            <person name="Kuo A."/>
            <person name="Liang C."/>
            <person name="Lipzen A."/>
            <person name="Lutzoni F."/>
            <person name="Magnuson J."/>
            <person name="Mondo S."/>
            <person name="Nolan M."/>
            <person name="Ohm R."/>
            <person name="Pangilinan J."/>
            <person name="Park H.-J."/>
            <person name="Ramirez L."/>
            <person name="Alfaro M."/>
            <person name="Sun H."/>
            <person name="Tritt A."/>
            <person name="Yoshinaga Y."/>
            <person name="Zwiers L.-H."/>
            <person name="Turgeon B."/>
            <person name="Goodwin S."/>
            <person name="Spatafora J."/>
            <person name="Crous P."/>
            <person name="Grigoriev I."/>
        </authorList>
    </citation>
    <scope>NUCLEOTIDE SEQUENCE</scope>
    <source>
        <strain evidence="2">CBS 279.74</strain>
    </source>
</reference>
<evidence type="ECO:0000313" key="3">
    <source>
        <dbReference type="Proteomes" id="UP000799428"/>
    </source>
</evidence>
<sequence>MEAKRKWMECTICGRVPDQDERSRREGGSAAGAERFQYGGEENRERSQEGGTKVGEGVQERGEEGHDEVGEGCYKRSEEGGEAGREGCSGRIAATRMCSWKREKEEMQSVALDDHIFHMWQVAGSEQERSAFWTRSWTSPHKVEAIQMEAIIHGKGLHGRPVAA</sequence>
<name>A0A6G1KAE4_9PLEO</name>
<keyword evidence="3" id="KW-1185">Reference proteome</keyword>
<dbReference type="AlphaFoldDB" id="A0A6G1KAE4"/>
<dbReference type="EMBL" id="MU005770">
    <property type="protein sequence ID" value="KAF2709411.1"/>
    <property type="molecule type" value="Genomic_DNA"/>
</dbReference>
<dbReference type="Proteomes" id="UP000799428">
    <property type="component" value="Unassembled WGS sequence"/>
</dbReference>
<feature type="compositionally biased region" description="Basic and acidic residues" evidence="1">
    <location>
        <begin position="58"/>
        <end position="85"/>
    </location>
</feature>
<proteinExistence type="predicted"/>
<organism evidence="2 3">
    <name type="scientific">Pleomassaria siparia CBS 279.74</name>
    <dbReference type="NCBI Taxonomy" id="1314801"/>
    <lineage>
        <taxon>Eukaryota</taxon>
        <taxon>Fungi</taxon>
        <taxon>Dikarya</taxon>
        <taxon>Ascomycota</taxon>
        <taxon>Pezizomycotina</taxon>
        <taxon>Dothideomycetes</taxon>
        <taxon>Pleosporomycetidae</taxon>
        <taxon>Pleosporales</taxon>
        <taxon>Pleomassariaceae</taxon>
        <taxon>Pleomassaria</taxon>
    </lineage>
</organism>
<accession>A0A6G1KAE4</accession>
<feature type="compositionally biased region" description="Basic and acidic residues" evidence="1">
    <location>
        <begin position="17"/>
        <end position="27"/>
    </location>
</feature>